<evidence type="ECO:0000313" key="2">
    <source>
        <dbReference type="Proteomes" id="UP000214720"/>
    </source>
</evidence>
<organism evidence="1 2">
    <name type="scientific">Caballeronia sordidicola</name>
    <name type="common">Burkholderia sordidicola</name>
    <dbReference type="NCBI Taxonomy" id="196367"/>
    <lineage>
        <taxon>Bacteria</taxon>
        <taxon>Pseudomonadati</taxon>
        <taxon>Pseudomonadota</taxon>
        <taxon>Betaproteobacteria</taxon>
        <taxon>Burkholderiales</taxon>
        <taxon>Burkholderiaceae</taxon>
        <taxon>Caballeronia</taxon>
    </lineage>
</organism>
<dbReference type="EMBL" id="MTHB01000150">
    <property type="protein sequence ID" value="OXC76054.1"/>
    <property type="molecule type" value="Genomic_DNA"/>
</dbReference>
<accession>A0A226WY08</accession>
<dbReference type="AlphaFoldDB" id="A0A226WY08"/>
<protein>
    <submittedName>
        <fullName evidence="1">Uncharacterized protein</fullName>
    </submittedName>
</protein>
<dbReference type="Proteomes" id="UP000214720">
    <property type="component" value="Unassembled WGS sequence"/>
</dbReference>
<gene>
    <name evidence="1" type="ORF">BSU04_23760</name>
</gene>
<reference evidence="2" key="1">
    <citation type="submission" date="2017-01" db="EMBL/GenBank/DDBJ databases">
        <title>Genome Analysis of Deinococcus marmoris KOPRI26562.</title>
        <authorList>
            <person name="Kim J.H."/>
            <person name="Oh H.-M."/>
        </authorList>
    </citation>
    <scope>NUCLEOTIDE SEQUENCE [LARGE SCALE GENOMIC DNA]</scope>
    <source>
        <strain evidence="2">PAMC 26633</strain>
    </source>
</reference>
<evidence type="ECO:0000313" key="1">
    <source>
        <dbReference type="EMBL" id="OXC76054.1"/>
    </source>
</evidence>
<name>A0A226WY08_CABSO</name>
<comment type="caution">
    <text evidence="1">The sequence shown here is derived from an EMBL/GenBank/DDBJ whole genome shotgun (WGS) entry which is preliminary data.</text>
</comment>
<proteinExistence type="predicted"/>
<sequence length="101" mass="11797">MGRKFYEVWSAVSQAMQSTPRSSSLVENLNSRLRNCLTLRRHLNGSRAWLGLLQFFFNHRRFMRSRCSERLGKSPREAMTGQDHPHWLTLLGLGPLQPRQT</sequence>